<keyword evidence="2" id="KW-1185">Reference proteome</keyword>
<dbReference type="AlphaFoldDB" id="A0A1N6KS14"/>
<evidence type="ECO:0000313" key="1">
    <source>
        <dbReference type="EMBL" id="SIO59314.1"/>
    </source>
</evidence>
<accession>A0A1N6KS14</accession>
<reference evidence="1 2" key="1">
    <citation type="submission" date="2016-11" db="EMBL/GenBank/DDBJ databases">
        <authorList>
            <person name="Jaros S."/>
            <person name="Januszkiewicz K."/>
            <person name="Wedrychowicz H."/>
        </authorList>
    </citation>
    <scope>NUCLEOTIDE SEQUENCE [LARGE SCALE GENOMIC DNA]</scope>
    <source>
        <strain evidence="1 2">GAS95</strain>
    </source>
</reference>
<protein>
    <submittedName>
        <fullName evidence="1">Uncharacterized protein</fullName>
    </submittedName>
</protein>
<name>A0A1N6KS14_9BURK</name>
<dbReference type="OrthoDB" id="9004154at2"/>
<proteinExistence type="predicted"/>
<dbReference type="EMBL" id="FSRU01000002">
    <property type="protein sequence ID" value="SIO59314.1"/>
    <property type="molecule type" value="Genomic_DNA"/>
</dbReference>
<evidence type="ECO:0000313" key="2">
    <source>
        <dbReference type="Proteomes" id="UP000185151"/>
    </source>
</evidence>
<gene>
    <name evidence="1" type="ORF">SAMN05444165_4473</name>
</gene>
<sequence>MSQPVALAIHSLHSFELTGDGQYLMLKGNQPDSIALHYTVMHELLAAISNAIGWSERVRQKKDDVKFAMPCEAWAVGKDKGEASHLLLTFRLPGGAELSFRMHRADARHMTEVLSLVTGLAKVNEAPGVRLQ</sequence>
<dbReference type="Proteomes" id="UP000185151">
    <property type="component" value="Unassembled WGS sequence"/>
</dbReference>
<dbReference type="RefSeq" id="WP_074301635.1">
    <property type="nucleotide sequence ID" value="NZ_FSRU01000002.1"/>
</dbReference>
<organism evidence="1 2">
    <name type="scientific">Paraburkholderia phenazinium</name>
    <dbReference type="NCBI Taxonomy" id="60549"/>
    <lineage>
        <taxon>Bacteria</taxon>
        <taxon>Pseudomonadati</taxon>
        <taxon>Pseudomonadota</taxon>
        <taxon>Betaproteobacteria</taxon>
        <taxon>Burkholderiales</taxon>
        <taxon>Burkholderiaceae</taxon>
        <taxon>Paraburkholderia</taxon>
    </lineage>
</organism>